<dbReference type="EMBL" id="JAVRET010000043">
    <property type="protein sequence ID" value="MDT0411121.1"/>
    <property type="molecule type" value="Genomic_DNA"/>
</dbReference>
<dbReference type="RefSeq" id="WP_009066424.1">
    <property type="nucleotide sequence ID" value="NZ_JAVRET010000043.1"/>
</dbReference>
<keyword evidence="2" id="KW-1185">Reference proteome</keyword>
<dbReference type="Gene3D" id="1.10.20.10">
    <property type="entry name" value="Histone, subunit A"/>
    <property type="match status" value="1"/>
</dbReference>
<dbReference type="SUPFAM" id="SSF47113">
    <property type="entry name" value="Histone-fold"/>
    <property type="match status" value="1"/>
</dbReference>
<reference evidence="2" key="1">
    <citation type="submission" date="2023-07" db="EMBL/GenBank/DDBJ databases">
        <title>30 novel species of actinomycetes from the DSMZ collection.</title>
        <authorList>
            <person name="Nouioui I."/>
        </authorList>
    </citation>
    <scope>NUCLEOTIDE SEQUENCE [LARGE SCALE GENOMIC DNA]</scope>
    <source>
        <strain evidence="2">DSM 41979</strain>
    </source>
</reference>
<dbReference type="InterPro" id="IPR009072">
    <property type="entry name" value="Histone-fold"/>
</dbReference>
<protein>
    <recommendedName>
        <fullName evidence="3">Histone H2A/H2B/H3 domain-containing protein</fullName>
    </recommendedName>
</protein>
<name>A0ABU2R4D8_9ACTN</name>
<sequence>MTAQPARPRRGGAGAAPAADVPPYASSLVKTVFRNVTSLHVSRSAARAAAAVTRTVVAEIIDGAKRAAADEGRTKLVPRDLVSAIDRDVTLEVGSEWYSWTPTFHGLMGTLRDADGTTISPRQYRSSRTPSGVDGAHMFEAGTKKLLRSRGAKAVPAMVRDLDGVASVFLTDLARSAAMVVREGGVKRFGAVTLGPPAGPPPPLSAADRALTTRNGDRRTIGSDDILAATTMCLLPGEVKQHALTEARAAATGVCAAATEPGVSAAETR</sequence>
<evidence type="ECO:0000313" key="1">
    <source>
        <dbReference type="EMBL" id="MDT0411121.1"/>
    </source>
</evidence>
<comment type="caution">
    <text evidence="1">The sequence shown here is derived from an EMBL/GenBank/DDBJ whole genome shotgun (WGS) entry which is preliminary data.</text>
</comment>
<gene>
    <name evidence="1" type="ORF">RM698_18970</name>
</gene>
<proteinExistence type="predicted"/>
<evidence type="ECO:0000313" key="2">
    <source>
        <dbReference type="Proteomes" id="UP001183610"/>
    </source>
</evidence>
<evidence type="ECO:0008006" key="3">
    <source>
        <dbReference type="Google" id="ProtNLM"/>
    </source>
</evidence>
<accession>A0ABU2R4D8</accession>
<organism evidence="1 2">
    <name type="scientific">Streptomyces evansiae</name>
    <dbReference type="NCBI Taxonomy" id="3075535"/>
    <lineage>
        <taxon>Bacteria</taxon>
        <taxon>Bacillati</taxon>
        <taxon>Actinomycetota</taxon>
        <taxon>Actinomycetes</taxon>
        <taxon>Kitasatosporales</taxon>
        <taxon>Streptomycetaceae</taxon>
        <taxon>Streptomyces</taxon>
    </lineage>
</organism>
<dbReference type="Proteomes" id="UP001183610">
    <property type="component" value="Unassembled WGS sequence"/>
</dbReference>